<dbReference type="AlphaFoldDB" id="A0A238U726"/>
<protein>
    <recommendedName>
        <fullName evidence="4">Aminopeptidase</fullName>
    </recommendedName>
</protein>
<evidence type="ECO:0000256" key="1">
    <source>
        <dbReference type="SAM" id="SignalP"/>
    </source>
</evidence>
<keyword evidence="1" id="KW-0732">Signal</keyword>
<dbReference type="InterPro" id="IPR027268">
    <property type="entry name" value="Peptidase_M4/M1_CTD_sf"/>
</dbReference>
<reference evidence="2 3" key="1">
    <citation type="submission" date="2017-07" db="EMBL/GenBank/DDBJ databases">
        <authorList>
            <person name="Sun Z.S."/>
            <person name="Albrecht U."/>
            <person name="Echele G."/>
            <person name="Lee C.C."/>
        </authorList>
    </citation>
    <scope>NUCLEOTIDE SEQUENCE [LARGE SCALE GENOMIC DNA]</scope>
    <source>
        <strain evidence="3">type strain: KCTC 22618</strain>
    </source>
</reference>
<proteinExistence type="predicted"/>
<evidence type="ECO:0000313" key="3">
    <source>
        <dbReference type="Proteomes" id="UP000215214"/>
    </source>
</evidence>
<feature type="chain" id="PRO_5012489352" description="Aminopeptidase" evidence="1">
    <location>
        <begin position="20"/>
        <end position="938"/>
    </location>
</feature>
<dbReference type="RefSeq" id="WP_095070358.1">
    <property type="nucleotide sequence ID" value="NZ_LT899436.1"/>
</dbReference>
<keyword evidence="3" id="KW-1185">Reference proteome</keyword>
<organism evidence="2 3">
    <name type="scientific">Tenacibaculum jejuense</name>
    <dbReference type="NCBI Taxonomy" id="584609"/>
    <lineage>
        <taxon>Bacteria</taxon>
        <taxon>Pseudomonadati</taxon>
        <taxon>Bacteroidota</taxon>
        <taxon>Flavobacteriia</taxon>
        <taxon>Flavobacteriales</taxon>
        <taxon>Flavobacteriaceae</taxon>
        <taxon>Tenacibaculum</taxon>
    </lineage>
</organism>
<evidence type="ECO:0000313" key="2">
    <source>
        <dbReference type="EMBL" id="SNR14983.1"/>
    </source>
</evidence>
<dbReference type="Proteomes" id="UP000215214">
    <property type="component" value="Chromosome TJEJU"/>
</dbReference>
<dbReference type="PROSITE" id="PS51257">
    <property type="entry name" value="PROKAR_LIPOPROTEIN"/>
    <property type="match status" value="1"/>
</dbReference>
<feature type="signal peptide" evidence="1">
    <location>
        <begin position="1"/>
        <end position="19"/>
    </location>
</feature>
<name>A0A238U726_9FLAO</name>
<evidence type="ECO:0008006" key="4">
    <source>
        <dbReference type="Google" id="ProtNLM"/>
    </source>
</evidence>
<dbReference type="EMBL" id="LT899436">
    <property type="protein sequence ID" value="SNR14983.1"/>
    <property type="molecule type" value="Genomic_DNA"/>
</dbReference>
<gene>
    <name evidence="2" type="ORF">TJEJU_1236</name>
</gene>
<dbReference type="Gene3D" id="1.10.390.10">
    <property type="entry name" value="Neutral Protease Domain 2"/>
    <property type="match status" value="1"/>
</dbReference>
<sequence length="938" mass="111469">MIKKTLHIILFLFSCSILAQENSIHISASLDTIHHTLSIQQEITYINTTHEDLNKIYLHNWGNSFKNNYTPLGKRLVKDYKKDFYFSEENERGFSNVEKITSNHEELDYQEVPKRNDIIEIQLNKILPPQDTITLSAKYTVKLPKAKYTGYGRTGDGYHLRFWYLVPAVYHNGWELMSNLNMDDLYEDVANYSLEIDIPKKLNLESNLYQYKTEKEKLNHYYLVGNKKKDIILSISKRKKFRVFKTKTSQIKTDIFDKRIDLILANEIVNKQIAFIEEFIGTHPHTEILVDGNTVNKNSLRDIYGIPNWLRPYPENFKWEIRFFKALTSKYIEDVLILNNRKDYWLTDGIETYLMMEYINKYYPDITVFGRFSKIWGFKKYNLAKLKQNDKQAFFYQFSARRFFDQALTTRADSLSNFNRKVVNPYKAGLGFKYLQDFLNKDILKNSLKEFYKDQSLQLTNSKAFEKILQRNSDKDLDWFFGDYIRTNKKIDYKIKRIKQLKSEDSLAVTIKNKRNISAPVSLYGIKNDSIKFKTWITDVDSTKTIKIKDNDFDKLALNYEQIYPEYNSLNNYKKPNNAIISKPIQFRFLKDIEDPNFNQIFFNPNVKFNLYDGVILGVNFNNRAIIRHNFDFNITPNYAFRSKNITGSFSLGYDHFFEKSKIYKIRYGIRGSNFHYAPELSYNIFSPFVNIQFRRNTLRDVGTKFLLSRIIYVDREINPVDTEIESDKYRILNFRYVYSKPDVIRRFQYAVNGEFGDNFTKFSTDIRYLKFFTEKRSFNLRFFGGFFLYNNSDGNFFSFGLNRSSDYLFEQNLFGRSESSGLFSQQFVVSDGGFKSFFKERSFANQLMMSANTSVSVWRWAEVYNDFAMLKSKNSKARFFYENGIRLNFVPNIFEFYFPIYTNEGFEINQRAYPTKIRFVITTSLDRIYNFLRRGLL</sequence>
<accession>A0A238U726</accession>
<dbReference type="OrthoDB" id="9813075at2"/>
<dbReference type="KEGG" id="tje:TJEJU_1236"/>